<gene>
    <name evidence="2" type="ORF">LCGC14_2353250</name>
</gene>
<protein>
    <submittedName>
        <fullName evidence="2">Uncharacterized protein</fullName>
    </submittedName>
</protein>
<organism evidence="2">
    <name type="scientific">marine sediment metagenome</name>
    <dbReference type="NCBI Taxonomy" id="412755"/>
    <lineage>
        <taxon>unclassified sequences</taxon>
        <taxon>metagenomes</taxon>
        <taxon>ecological metagenomes</taxon>
    </lineage>
</organism>
<accession>A0A0F9F3J4</accession>
<keyword evidence="1" id="KW-1133">Transmembrane helix</keyword>
<dbReference type="AlphaFoldDB" id="A0A0F9F3J4"/>
<reference evidence="2" key="1">
    <citation type="journal article" date="2015" name="Nature">
        <title>Complex archaea that bridge the gap between prokaryotes and eukaryotes.</title>
        <authorList>
            <person name="Spang A."/>
            <person name="Saw J.H."/>
            <person name="Jorgensen S.L."/>
            <person name="Zaremba-Niedzwiedzka K."/>
            <person name="Martijn J."/>
            <person name="Lind A.E."/>
            <person name="van Eijk R."/>
            <person name="Schleper C."/>
            <person name="Guy L."/>
            <person name="Ettema T.J."/>
        </authorList>
    </citation>
    <scope>NUCLEOTIDE SEQUENCE</scope>
</reference>
<feature type="transmembrane region" description="Helical" evidence="1">
    <location>
        <begin position="12"/>
        <end position="31"/>
    </location>
</feature>
<proteinExistence type="predicted"/>
<comment type="caution">
    <text evidence="2">The sequence shown here is derived from an EMBL/GenBank/DDBJ whole genome shotgun (WGS) entry which is preliminary data.</text>
</comment>
<feature type="transmembrane region" description="Helical" evidence="1">
    <location>
        <begin position="37"/>
        <end position="58"/>
    </location>
</feature>
<keyword evidence="1" id="KW-0472">Membrane</keyword>
<sequence>MQIPHIEKPDRKVGLGVTIGVPLGVIVAWGIGLTGVVVPPEVAAALGAFVTGVITYFVPSK</sequence>
<dbReference type="EMBL" id="LAZR01034303">
    <property type="protein sequence ID" value="KKL45672.1"/>
    <property type="molecule type" value="Genomic_DNA"/>
</dbReference>
<name>A0A0F9F3J4_9ZZZZ</name>
<evidence type="ECO:0000256" key="1">
    <source>
        <dbReference type="SAM" id="Phobius"/>
    </source>
</evidence>
<keyword evidence="1" id="KW-0812">Transmembrane</keyword>
<evidence type="ECO:0000313" key="2">
    <source>
        <dbReference type="EMBL" id="KKL45672.1"/>
    </source>
</evidence>